<dbReference type="FunFam" id="3.20.20.450:FF:000001">
    <property type="entry name" value="Cyclic di-GMP phosphodiesterase yahA"/>
    <property type="match status" value="1"/>
</dbReference>
<evidence type="ECO:0000256" key="2">
    <source>
        <dbReference type="ARBA" id="ARBA00022519"/>
    </source>
</evidence>
<dbReference type="NCBIfam" id="TIGR00229">
    <property type="entry name" value="sensory_box"/>
    <property type="match status" value="1"/>
</dbReference>
<dbReference type="CDD" id="cd01949">
    <property type="entry name" value="GGDEF"/>
    <property type="match status" value="1"/>
</dbReference>
<accession>Q1JY96</accession>
<feature type="domain" description="PAC" evidence="12">
    <location>
        <begin position="426"/>
        <end position="478"/>
    </location>
</feature>
<feature type="domain" description="PAS" evidence="11">
    <location>
        <begin position="360"/>
        <end position="399"/>
    </location>
</feature>
<dbReference type="InterPro" id="IPR052155">
    <property type="entry name" value="Biofilm_reg_signaling"/>
</dbReference>
<dbReference type="GO" id="GO:0004673">
    <property type="term" value="F:protein histidine kinase activity"/>
    <property type="evidence" value="ECO:0007669"/>
    <property type="project" value="InterPro"/>
</dbReference>
<dbReference type="CDD" id="cd00130">
    <property type="entry name" value="PAS"/>
    <property type="match status" value="1"/>
</dbReference>
<evidence type="ECO:0000256" key="3">
    <source>
        <dbReference type="ARBA" id="ARBA00022553"/>
    </source>
</evidence>
<evidence type="ECO:0000256" key="10">
    <source>
        <dbReference type="SAM" id="Phobius"/>
    </source>
</evidence>
<dbReference type="InterPro" id="IPR043128">
    <property type="entry name" value="Rev_trsase/Diguanyl_cyclase"/>
</dbReference>
<dbReference type="FunFam" id="3.30.70.270:FF:000001">
    <property type="entry name" value="Diguanylate cyclase domain protein"/>
    <property type="match status" value="1"/>
</dbReference>
<dbReference type="SUPFAM" id="SSF55785">
    <property type="entry name" value="PYP-like sensor domain (PAS domain)"/>
    <property type="match status" value="1"/>
</dbReference>
<dbReference type="Gene3D" id="3.30.450.220">
    <property type="entry name" value="LuxQ periplasmic domain, N-terminal subdomain"/>
    <property type="match status" value="1"/>
</dbReference>
<evidence type="ECO:0000259" key="14">
    <source>
        <dbReference type="PROSITE" id="PS50887"/>
    </source>
</evidence>
<keyword evidence="2" id="KW-0997">Cell inner membrane</keyword>
<evidence type="ECO:0000259" key="11">
    <source>
        <dbReference type="PROSITE" id="PS50112"/>
    </source>
</evidence>
<keyword evidence="10" id="KW-1133">Transmembrane helix</keyword>
<keyword evidence="10" id="KW-0812">Transmembrane</keyword>
<comment type="subcellular location">
    <subcellularLocation>
        <location evidence="1">Cell inner membrane</location>
        <topology evidence="1">Multi-pass membrane protein</topology>
    </subcellularLocation>
</comment>
<dbReference type="SUPFAM" id="SSF55073">
    <property type="entry name" value="Nucleotide cyclase"/>
    <property type="match status" value="1"/>
</dbReference>
<keyword evidence="8" id="KW-0902">Two-component regulatory system</keyword>
<dbReference type="OrthoDB" id="7673416at2"/>
<dbReference type="Pfam" id="PF13426">
    <property type="entry name" value="PAS_9"/>
    <property type="match status" value="1"/>
</dbReference>
<gene>
    <name evidence="15" type="ORF">Dace_1279</name>
</gene>
<dbReference type="SMART" id="SM00086">
    <property type="entry name" value="PAC"/>
    <property type="match status" value="1"/>
</dbReference>
<dbReference type="Gene3D" id="3.30.450.20">
    <property type="entry name" value="PAS domain"/>
    <property type="match status" value="1"/>
</dbReference>
<dbReference type="InterPro" id="IPR035965">
    <property type="entry name" value="PAS-like_dom_sf"/>
</dbReference>
<dbReference type="Proteomes" id="UP000005695">
    <property type="component" value="Unassembled WGS sequence"/>
</dbReference>
<dbReference type="Gene3D" id="3.20.20.450">
    <property type="entry name" value="EAL domain"/>
    <property type="match status" value="1"/>
</dbReference>
<dbReference type="InterPro" id="IPR043056">
    <property type="entry name" value="LuxQ-periplasm_N"/>
</dbReference>
<sequence length="904" mass="101929">MNPFFILRPRPLKMTTYLMAIAFLFAVLFIVLLSGYSYLDNRKTVVVEIRKNAHHNQRMVEAVLEQRLKTLDTALKNASQIVAKHYSASTPVASHQAITNSLMAFYERDPGGALDLLCLKLNDGAMIDVTSPFFASPQLQHTLTTNPSALAYCPGTGTVLLQQQEKITALSSGRIIGTIYAATVVNDNLELLQELEQRITAEAITLQWNNQPILGHGRNAINQSQIEGEFIPEGFPRQAGEFFYIDNRLTINNQTSDLLATQKLSGDLLTQLNESLRQGILSVFFATLISAGGVIIIFRYLTQRSLNTVLQMTEAAFRNTEPARYKPTLVSEFNILGHSIVDLDHQRKESEKQLLLSSSVFDNAVEGIVITNLDGIIEQVNPACEAMSGYRLKELIGENPRIFRSDHHNSAFYQQMWQSLIEEGRWEGEVWNRRKNGEVYPLNVSISRCTNSAGIPSHYVAIFHDISEIKRSEEKLQHQAYHDALTNLPNRKLFHDRLSVAVAHARQHKTKLAVIYLDIDNFKYINDSLGHHYGDKLLQQISERLLSCTRQEDTTARLGGDEFIILMPEIEDPHDITVLCRRILKQLELPHALSGRDYTVNVSMGVTVFPDDADTPEDLIKNADIAMYRAKEAGKNGYQLFTAAMQQTIMQRIELEARLSDALCRNEFVLFYQPQVDLESEHVIGAEALIRWQKPDGQLVYPDEFIPIAEECGLITQIDHWVLKAACRQANKWREQSGRNFKMSVNLSSEQFAKDQELVQRVKNVLNKTGLPAECLTLEVTENAVMSDTESAIAIMTQLTALGVSIAIDDFGTGYSSLSYVKNFPARYLKIDRSFVKDIPGDSDDMAIAASIISLGRNLNMEVIAEGVEEQTQIDFLKQHRCQQVQGYFYGKPCAAEFFSQQFF</sequence>
<dbReference type="InterPro" id="IPR000160">
    <property type="entry name" value="GGDEF_dom"/>
</dbReference>
<dbReference type="SMART" id="SM00052">
    <property type="entry name" value="EAL"/>
    <property type="match status" value="1"/>
</dbReference>
<dbReference type="SUPFAM" id="SSF103190">
    <property type="entry name" value="Sensory domain-like"/>
    <property type="match status" value="1"/>
</dbReference>
<dbReference type="InterPro" id="IPR029787">
    <property type="entry name" value="Nucleotide_cyclase"/>
</dbReference>
<dbReference type="SUPFAM" id="SSF141868">
    <property type="entry name" value="EAL domain-like"/>
    <property type="match status" value="1"/>
</dbReference>
<dbReference type="RefSeq" id="WP_006001285.1">
    <property type="nucleotide sequence ID" value="NZ_AAEW02000012.1"/>
</dbReference>
<dbReference type="PROSITE" id="PS50113">
    <property type="entry name" value="PAC"/>
    <property type="match status" value="1"/>
</dbReference>
<dbReference type="PANTHER" id="PTHR44757:SF2">
    <property type="entry name" value="BIOFILM ARCHITECTURE MAINTENANCE PROTEIN MBAA"/>
    <property type="match status" value="1"/>
</dbReference>
<dbReference type="NCBIfam" id="TIGR00254">
    <property type="entry name" value="GGDEF"/>
    <property type="match status" value="1"/>
</dbReference>
<reference evidence="15" key="2">
    <citation type="submission" date="2006-05" db="EMBL/GenBank/DDBJ databases">
        <title>Sequencing of the draft genome and assembly of Desulfuromonas acetoxidans DSM 684.</title>
        <authorList>
            <consortium name="US DOE Joint Genome Institute (JGI-PGF)"/>
            <person name="Copeland A."/>
            <person name="Lucas S."/>
            <person name="Lapidus A."/>
            <person name="Barry K."/>
            <person name="Detter J.C."/>
            <person name="Glavina del Rio T."/>
            <person name="Hammon N."/>
            <person name="Israni S."/>
            <person name="Dalin E."/>
            <person name="Tice H."/>
            <person name="Bruce D."/>
            <person name="Pitluck S."/>
            <person name="Richardson P."/>
        </authorList>
    </citation>
    <scope>NUCLEOTIDE SEQUENCE [LARGE SCALE GENOMIC DNA]</scope>
    <source>
        <strain evidence="15">DSM 684</strain>
    </source>
</reference>
<keyword evidence="16" id="KW-1185">Reference proteome</keyword>
<keyword evidence="3" id="KW-0597">Phosphoprotein</keyword>
<feature type="domain" description="GGDEF" evidence="14">
    <location>
        <begin position="510"/>
        <end position="643"/>
    </location>
</feature>
<dbReference type="InterPro" id="IPR015387">
    <property type="entry name" value="LuxQ-periplasm_dom"/>
</dbReference>
<dbReference type="Pfam" id="PF00563">
    <property type="entry name" value="EAL"/>
    <property type="match status" value="1"/>
</dbReference>
<evidence type="ECO:0000256" key="4">
    <source>
        <dbReference type="ARBA" id="ARBA00022679"/>
    </source>
</evidence>
<reference evidence="15" key="1">
    <citation type="submission" date="2006-05" db="EMBL/GenBank/DDBJ databases">
        <title>Annotation of the draft genome assembly of Desulfuromonas acetoxidans DSM 684.</title>
        <authorList>
            <consortium name="US DOE Joint Genome Institute (JGI-ORNL)"/>
            <person name="Larimer F."/>
            <person name="Land M."/>
            <person name="Hauser L."/>
        </authorList>
    </citation>
    <scope>NUCLEOTIDE SEQUENCE [LARGE SCALE GENOMIC DNA]</scope>
    <source>
        <strain evidence="15">DSM 684</strain>
    </source>
</reference>
<keyword evidence="7" id="KW-0067">ATP-binding</keyword>
<dbReference type="GO" id="GO:0071111">
    <property type="term" value="F:cyclic-guanylate-specific phosphodiesterase activity"/>
    <property type="evidence" value="ECO:0007669"/>
    <property type="project" value="UniProtKB-EC"/>
</dbReference>
<keyword evidence="5" id="KW-0547">Nucleotide-binding</keyword>
<proteinExistence type="predicted"/>
<dbReference type="GO" id="GO:0016791">
    <property type="term" value="F:phosphatase activity"/>
    <property type="evidence" value="ECO:0007669"/>
    <property type="project" value="InterPro"/>
</dbReference>
<keyword evidence="4" id="KW-0808">Transferase</keyword>
<dbReference type="PANTHER" id="PTHR44757">
    <property type="entry name" value="DIGUANYLATE CYCLASE DGCP"/>
    <property type="match status" value="1"/>
</dbReference>
<comment type="caution">
    <text evidence="15">The sequence shown here is derived from an EMBL/GenBank/DDBJ whole genome shotgun (WGS) entry which is preliminary data.</text>
</comment>
<dbReference type="AlphaFoldDB" id="Q1JY96"/>
<dbReference type="GO" id="GO:0005886">
    <property type="term" value="C:plasma membrane"/>
    <property type="evidence" value="ECO:0007669"/>
    <property type="project" value="UniProtKB-SubCell"/>
</dbReference>
<keyword evidence="2" id="KW-1003">Cell membrane</keyword>
<protein>
    <submittedName>
        <fullName evidence="15">Diguanylate cyclase/phosphodiesterase with PAS/PAC sensor(S)</fullName>
    </submittedName>
</protein>
<dbReference type="PROSITE" id="PS50883">
    <property type="entry name" value="EAL"/>
    <property type="match status" value="1"/>
</dbReference>
<evidence type="ECO:0000313" key="15">
    <source>
        <dbReference type="EMBL" id="EAT15310.1"/>
    </source>
</evidence>
<dbReference type="PROSITE" id="PS50887">
    <property type="entry name" value="GGDEF"/>
    <property type="match status" value="1"/>
</dbReference>
<evidence type="ECO:0000313" key="16">
    <source>
        <dbReference type="Proteomes" id="UP000005695"/>
    </source>
</evidence>
<dbReference type="GO" id="GO:0005524">
    <property type="term" value="F:ATP binding"/>
    <property type="evidence" value="ECO:0007669"/>
    <property type="project" value="UniProtKB-KW"/>
</dbReference>
<dbReference type="SMART" id="SM00267">
    <property type="entry name" value="GGDEF"/>
    <property type="match status" value="1"/>
</dbReference>
<dbReference type="PROSITE" id="PS50112">
    <property type="entry name" value="PAS"/>
    <property type="match status" value="1"/>
</dbReference>
<evidence type="ECO:0000256" key="6">
    <source>
        <dbReference type="ARBA" id="ARBA00022777"/>
    </source>
</evidence>
<dbReference type="CDD" id="cd01948">
    <property type="entry name" value="EAL"/>
    <property type="match status" value="1"/>
</dbReference>
<feature type="transmembrane region" description="Helical" evidence="10">
    <location>
        <begin position="17"/>
        <end position="39"/>
    </location>
</feature>
<evidence type="ECO:0000256" key="5">
    <source>
        <dbReference type="ARBA" id="ARBA00022741"/>
    </source>
</evidence>
<evidence type="ECO:0000256" key="8">
    <source>
        <dbReference type="ARBA" id="ARBA00023012"/>
    </source>
</evidence>
<dbReference type="InterPro" id="IPR029151">
    <property type="entry name" value="Sensor-like_sf"/>
</dbReference>
<dbReference type="InterPro" id="IPR001633">
    <property type="entry name" value="EAL_dom"/>
</dbReference>
<evidence type="ECO:0000256" key="7">
    <source>
        <dbReference type="ARBA" id="ARBA00022840"/>
    </source>
</evidence>
<dbReference type="GO" id="GO:0071732">
    <property type="term" value="P:cellular response to nitric oxide"/>
    <property type="evidence" value="ECO:0007669"/>
    <property type="project" value="UniProtKB-ARBA"/>
</dbReference>
<evidence type="ECO:0000256" key="1">
    <source>
        <dbReference type="ARBA" id="ARBA00004429"/>
    </source>
</evidence>
<evidence type="ECO:0000256" key="9">
    <source>
        <dbReference type="ARBA" id="ARBA00051114"/>
    </source>
</evidence>
<feature type="transmembrane region" description="Helical" evidence="10">
    <location>
        <begin position="280"/>
        <end position="301"/>
    </location>
</feature>
<comment type="catalytic activity">
    <reaction evidence="9">
        <text>3',3'-c-di-GMP + H2O = 5'-phosphoguanylyl(3'-&gt;5')guanosine + H(+)</text>
        <dbReference type="Rhea" id="RHEA:24902"/>
        <dbReference type="ChEBI" id="CHEBI:15377"/>
        <dbReference type="ChEBI" id="CHEBI:15378"/>
        <dbReference type="ChEBI" id="CHEBI:58754"/>
        <dbReference type="ChEBI" id="CHEBI:58805"/>
        <dbReference type="EC" id="3.1.4.52"/>
    </reaction>
    <physiologicalReaction direction="left-to-right" evidence="9">
        <dbReference type="Rhea" id="RHEA:24903"/>
    </physiologicalReaction>
</comment>
<dbReference type="InterPro" id="IPR000014">
    <property type="entry name" value="PAS"/>
</dbReference>
<name>Q1JY96_DESA6</name>
<dbReference type="Pfam" id="PF09308">
    <property type="entry name" value="LuxQ-periplasm"/>
    <property type="match status" value="1"/>
</dbReference>
<organism evidence="15 16">
    <name type="scientific">Desulfuromonas acetoxidans (strain DSM 684 / 11070)</name>
    <dbReference type="NCBI Taxonomy" id="281689"/>
    <lineage>
        <taxon>Bacteria</taxon>
        <taxon>Pseudomonadati</taxon>
        <taxon>Thermodesulfobacteriota</taxon>
        <taxon>Desulfuromonadia</taxon>
        <taxon>Desulfuromonadales</taxon>
        <taxon>Desulfuromonadaceae</taxon>
        <taxon>Desulfuromonas</taxon>
    </lineage>
</organism>
<dbReference type="InterPro" id="IPR035919">
    <property type="entry name" value="EAL_sf"/>
</dbReference>
<dbReference type="GO" id="GO:0000160">
    <property type="term" value="P:phosphorelay signal transduction system"/>
    <property type="evidence" value="ECO:0007669"/>
    <property type="project" value="UniProtKB-KW"/>
</dbReference>
<dbReference type="Pfam" id="PF00990">
    <property type="entry name" value="GGDEF"/>
    <property type="match status" value="1"/>
</dbReference>
<dbReference type="InterPro" id="IPR001610">
    <property type="entry name" value="PAC"/>
</dbReference>
<evidence type="ECO:0000259" key="12">
    <source>
        <dbReference type="PROSITE" id="PS50113"/>
    </source>
</evidence>
<dbReference type="Gene3D" id="3.30.70.270">
    <property type="match status" value="1"/>
</dbReference>
<keyword evidence="6" id="KW-0418">Kinase</keyword>
<dbReference type="InterPro" id="IPR000700">
    <property type="entry name" value="PAS-assoc_C"/>
</dbReference>
<feature type="domain" description="EAL" evidence="13">
    <location>
        <begin position="652"/>
        <end position="904"/>
    </location>
</feature>
<keyword evidence="10" id="KW-0472">Membrane</keyword>
<dbReference type="EMBL" id="AAEW02000012">
    <property type="protein sequence ID" value="EAT15310.1"/>
    <property type="molecule type" value="Genomic_DNA"/>
</dbReference>
<evidence type="ECO:0000259" key="13">
    <source>
        <dbReference type="PROSITE" id="PS50883"/>
    </source>
</evidence>
<dbReference type="SMART" id="SM00091">
    <property type="entry name" value="PAS"/>
    <property type="match status" value="1"/>
</dbReference>